<evidence type="ECO:0000313" key="3">
    <source>
        <dbReference type="EMBL" id="MBJ3775989.1"/>
    </source>
</evidence>
<evidence type="ECO:0000313" key="4">
    <source>
        <dbReference type="Proteomes" id="UP000609531"/>
    </source>
</evidence>
<feature type="transmembrane region" description="Helical" evidence="1">
    <location>
        <begin position="12"/>
        <end position="30"/>
    </location>
</feature>
<keyword evidence="1" id="KW-1133">Transmembrane helix</keyword>
<protein>
    <submittedName>
        <fullName evidence="3">DUF2892 domain-containing protein</fullName>
    </submittedName>
</protein>
<sequence length="68" mass="7330">MRNLGTADRVIRAIVGIALLIAAFVAAPLAAGWPHWVAIVVGAVLVLTALISFCPAYRLFGIRTCRRR</sequence>
<comment type="caution">
    <text evidence="3">The sequence shown here is derived from an EMBL/GenBank/DDBJ whole genome shotgun (WGS) entry which is preliminary data.</text>
</comment>
<name>A0A934IQX9_9HYPH</name>
<keyword evidence="1" id="KW-0472">Membrane</keyword>
<dbReference type="Gene3D" id="6.10.140.1340">
    <property type="match status" value="1"/>
</dbReference>
<keyword evidence="1" id="KW-0812">Transmembrane</keyword>
<keyword evidence="4" id="KW-1185">Reference proteome</keyword>
<dbReference type="RefSeq" id="WP_198881881.1">
    <property type="nucleotide sequence ID" value="NZ_JAEKJA010000007.1"/>
</dbReference>
<dbReference type="Pfam" id="PF11127">
    <property type="entry name" value="YgaP-like_TM"/>
    <property type="match status" value="1"/>
</dbReference>
<dbReference type="EMBL" id="JAEKJA010000007">
    <property type="protein sequence ID" value="MBJ3775989.1"/>
    <property type="molecule type" value="Genomic_DNA"/>
</dbReference>
<evidence type="ECO:0000259" key="2">
    <source>
        <dbReference type="Pfam" id="PF11127"/>
    </source>
</evidence>
<dbReference type="AlphaFoldDB" id="A0A934IQX9"/>
<proteinExistence type="predicted"/>
<reference evidence="3" key="1">
    <citation type="submission" date="2020-12" db="EMBL/GenBank/DDBJ databases">
        <title>Bacterial taxonomy.</title>
        <authorList>
            <person name="Pan X."/>
        </authorList>
    </citation>
    <scope>NUCLEOTIDE SEQUENCE</scope>
    <source>
        <strain evidence="3">B2012</strain>
    </source>
</reference>
<evidence type="ECO:0000256" key="1">
    <source>
        <dbReference type="SAM" id="Phobius"/>
    </source>
</evidence>
<dbReference type="Proteomes" id="UP000609531">
    <property type="component" value="Unassembled WGS sequence"/>
</dbReference>
<accession>A0A934IQX9</accession>
<feature type="transmembrane region" description="Helical" evidence="1">
    <location>
        <begin position="36"/>
        <end position="60"/>
    </location>
</feature>
<gene>
    <name evidence="3" type="ORF">JCR33_09845</name>
</gene>
<organism evidence="3 4">
    <name type="scientific">Acuticoccus mangrovi</name>
    <dbReference type="NCBI Taxonomy" id="2796142"/>
    <lineage>
        <taxon>Bacteria</taxon>
        <taxon>Pseudomonadati</taxon>
        <taxon>Pseudomonadota</taxon>
        <taxon>Alphaproteobacteria</taxon>
        <taxon>Hyphomicrobiales</taxon>
        <taxon>Amorphaceae</taxon>
        <taxon>Acuticoccus</taxon>
    </lineage>
</organism>
<feature type="domain" description="Inner membrane protein YgaP-like transmembrane" evidence="2">
    <location>
        <begin position="1"/>
        <end position="67"/>
    </location>
</feature>
<dbReference type="InterPro" id="IPR021309">
    <property type="entry name" value="YgaP-like_TM"/>
</dbReference>